<feature type="domain" description="SH3" evidence="7">
    <location>
        <begin position="253"/>
        <end position="312"/>
    </location>
</feature>
<evidence type="ECO:0000256" key="6">
    <source>
        <dbReference type="SAM" id="MobiDB-lite"/>
    </source>
</evidence>
<dbReference type="InterPro" id="IPR036028">
    <property type="entry name" value="SH3-like_dom_sf"/>
</dbReference>
<dbReference type="Gene3D" id="2.30.30.40">
    <property type="entry name" value="SH3 Domains"/>
    <property type="match status" value="2"/>
</dbReference>
<dbReference type="Pfam" id="PF00018">
    <property type="entry name" value="SH3_1"/>
    <property type="match status" value="1"/>
</dbReference>
<feature type="compositionally biased region" description="Pro residues" evidence="6">
    <location>
        <begin position="1"/>
        <end position="25"/>
    </location>
</feature>
<reference evidence="10" key="2">
    <citation type="submission" date="2015-01" db="EMBL/GenBank/DDBJ databases">
        <title>Evolutionary Origins and Diversification of the Mycorrhizal Mutualists.</title>
        <authorList>
            <consortium name="DOE Joint Genome Institute"/>
            <consortium name="Mycorrhizal Genomics Consortium"/>
            <person name="Kohler A."/>
            <person name="Kuo A."/>
            <person name="Nagy L.G."/>
            <person name="Floudas D."/>
            <person name="Copeland A."/>
            <person name="Barry K.W."/>
            <person name="Cichocki N."/>
            <person name="Veneault-Fourrey C."/>
            <person name="LaButti K."/>
            <person name="Lindquist E.A."/>
            <person name="Lipzen A."/>
            <person name="Lundell T."/>
            <person name="Morin E."/>
            <person name="Murat C."/>
            <person name="Riley R."/>
            <person name="Ohm R."/>
            <person name="Sun H."/>
            <person name="Tunlid A."/>
            <person name="Henrissat B."/>
            <person name="Grigoriev I.V."/>
            <person name="Hibbett D.S."/>
            <person name="Martin F."/>
        </authorList>
    </citation>
    <scope>NUCLEOTIDE SEQUENCE [LARGE SCALE GENOMIC DNA]</scope>
    <source>
        <strain evidence="10">Ve08.2h10</strain>
    </source>
</reference>
<dbReference type="EMBL" id="KN825219">
    <property type="protein sequence ID" value="KIK93045.1"/>
    <property type="molecule type" value="Genomic_DNA"/>
</dbReference>
<name>A0A0D0E620_9AGAM</name>
<gene>
    <name evidence="9" type="ORF">PAXRUDRAFT_537374</name>
</gene>
<dbReference type="GO" id="GO:0003779">
    <property type="term" value="F:actin binding"/>
    <property type="evidence" value="ECO:0007669"/>
    <property type="project" value="InterPro"/>
</dbReference>
<dbReference type="OrthoDB" id="2633455at2759"/>
<evidence type="ECO:0000313" key="9">
    <source>
        <dbReference type="EMBL" id="KIK93045.1"/>
    </source>
</evidence>
<evidence type="ECO:0000256" key="4">
    <source>
        <dbReference type="ARBA" id="ARBA00023136"/>
    </source>
</evidence>
<feature type="region of interest" description="Disordered" evidence="6">
    <location>
        <begin position="1"/>
        <end position="50"/>
    </location>
</feature>
<sequence length="312" mass="32647">QSAGPPPQSTGSPASPPPPPPPVPLAPAALPTASAPIAAPPPTGNRSALLSAITGGARLRKAVTNDRSAATTSGRVIGGVTPPDHIHAAPRPASPPSPPSAPASISPAPFTLPPSHAEGPLASALTGQGHGKTGSVDWYNGLSADVNRKGVDHLPATAEEDEEEDANSTVPVIEISEHAMEGGSELMDDVDRSTEFRVRSLYQYEGQREEDLGFAENVIIIAHPSKSGGDWWYGTTVKDGKSGFFPQTYVQGVEQVHATALFAYESTNADELPFAEGDVLTIIDRSETDWWKAEHDGLVYIVPATYLGVTED</sequence>
<dbReference type="InParanoid" id="A0A0D0E620"/>
<evidence type="ECO:0000256" key="3">
    <source>
        <dbReference type="ARBA" id="ARBA00023054"/>
    </source>
</evidence>
<evidence type="ECO:0000256" key="5">
    <source>
        <dbReference type="PROSITE-ProRule" id="PRU00192"/>
    </source>
</evidence>
<dbReference type="SMART" id="SM00326">
    <property type="entry name" value="SH3"/>
    <property type="match status" value="2"/>
</dbReference>
<dbReference type="STRING" id="930991.A0A0D0E620"/>
<dbReference type="SUPFAM" id="SSF50044">
    <property type="entry name" value="SH3-domain"/>
    <property type="match status" value="2"/>
</dbReference>
<proteinExistence type="predicted"/>
<dbReference type="HOGENOM" id="CLU_892983_0_0_1"/>
<dbReference type="InterPro" id="IPR003124">
    <property type="entry name" value="WH2_dom"/>
</dbReference>
<evidence type="ECO:0000259" key="8">
    <source>
        <dbReference type="PROSITE" id="PS51082"/>
    </source>
</evidence>
<dbReference type="Proteomes" id="UP000054538">
    <property type="component" value="Unassembled WGS sequence"/>
</dbReference>
<keyword evidence="2 5" id="KW-0728">SH3 domain</keyword>
<dbReference type="PRINTS" id="PR00499">
    <property type="entry name" value="P67PHOX"/>
</dbReference>
<evidence type="ECO:0008006" key="11">
    <source>
        <dbReference type="Google" id="ProtNLM"/>
    </source>
</evidence>
<feature type="compositionally biased region" description="Pro residues" evidence="6">
    <location>
        <begin position="92"/>
        <end position="101"/>
    </location>
</feature>
<dbReference type="CDD" id="cd00174">
    <property type="entry name" value="SH3"/>
    <property type="match status" value="1"/>
</dbReference>
<evidence type="ECO:0000256" key="2">
    <source>
        <dbReference type="ARBA" id="ARBA00022443"/>
    </source>
</evidence>
<evidence type="ECO:0000256" key="1">
    <source>
        <dbReference type="ARBA" id="ARBA00004170"/>
    </source>
</evidence>
<feature type="compositionally biased region" description="Low complexity" evidence="6">
    <location>
        <begin position="26"/>
        <end position="37"/>
    </location>
</feature>
<organism evidence="9 10">
    <name type="scientific">Paxillus rubicundulus Ve08.2h10</name>
    <dbReference type="NCBI Taxonomy" id="930991"/>
    <lineage>
        <taxon>Eukaryota</taxon>
        <taxon>Fungi</taxon>
        <taxon>Dikarya</taxon>
        <taxon>Basidiomycota</taxon>
        <taxon>Agaricomycotina</taxon>
        <taxon>Agaricomycetes</taxon>
        <taxon>Agaricomycetidae</taxon>
        <taxon>Boletales</taxon>
        <taxon>Paxilineae</taxon>
        <taxon>Paxillaceae</taxon>
        <taxon>Paxillus</taxon>
    </lineage>
</organism>
<reference evidence="9 10" key="1">
    <citation type="submission" date="2014-04" db="EMBL/GenBank/DDBJ databases">
        <authorList>
            <consortium name="DOE Joint Genome Institute"/>
            <person name="Kuo A."/>
            <person name="Kohler A."/>
            <person name="Jargeat P."/>
            <person name="Nagy L.G."/>
            <person name="Floudas D."/>
            <person name="Copeland A."/>
            <person name="Barry K.W."/>
            <person name="Cichocki N."/>
            <person name="Veneault-Fourrey C."/>
            <person name="LaButti K."/>
            <person name="Lindquist E.A."/>
            <person name="Lipzen A."/>
            <person name="Lundell T."/>
            <person name="Morin E."/>
            <person name="Murat C."/>
            <person name="Sun H."/>
            <person name="Tunlid A."/>
            <person name="Henrissat B."/>
            <person name="Grigoriev I.V."/>
            <person name="Hibbett D.S."/>
            <person name="Martin F."/>
            <person name="Nordberg H.P."/>
            <person name="Cantor M.N."/>
            <person name="Hua S.X."/>
        </authorList>
    </citation>
    <scope>NUCLEOTIDE SEQUENCE [LARGE SCALE GENOMIC DNA]</scope>
    <source>
        <strain evidence="9 10">Ve08.2h10</strain>
    </source>
</reference>
<comment type="subcellular location">
    <subcellularLocation>
        <location evidence="1">Membrane</location>
        <topology evidence="1">Peripheral membrane protein</topology>
    </subcellularLocation>
</comment>
<keyword evidence="4" id="KW-0472">Membrane</keyword>
<keyword evidence="3" id="KW-0175">Coiled coil</keyword>
<keyword evidence="10" id="KW-1185">Reference proteome</keyword>
<accession>A0A0D0E620</accession>
<feature type="compositionally biased region" description="Polar residues" evidence="6">
    <location>
        <begin position="65"/>
        <end position="74"/>
    </location>
</feature>
<dbReference type="PROSITE" id="PS50002">
    <property type="entry name" value="SH3"/>
    <property type="match status" value="1"/>
</dbReference>
<dbReference type="PROSITE" id="PS51082">
    <property type="entry name" value="WH2"/>
    <property type="match status" value="1"/>
</dbReference>
<dbReference type="PANTHER" id="PTHR14167">
    <property type="entry name" value="SH3 DOMAIN-CONTAINING"/>
    <property type="match status" value="1"/>
</dbReference>
<protein>
    <recommendedName>
        <fullName evidence="11">SH3 domain-containing protein</fullName>
    </recommendedName>
</protein>
<evidence type="ECO:0000259" key="7">
    <source>
        <dbReference type="PROSITE" id="PS50002"/>
    </source>
</evidence>
<dbReference type="PANTHER" id="PTHR14167:SF81">
    <property type="entry name" value="ENDOPHILIN-A"/>
    <property type="match status" value="1"/>
</dbReference>
<feature type="domain" description="WH2" evidence="8">
    <location>
        <begin position="45"/>
        <end position="62"/>
    </location>
</feature>
<dbReference type="InterPro" id="IPR001452">
    <property type="entry name" value="SH3_domain"/>
</dbReference>
<dbReference type="PRINTS" id="PR00452">
    <property type="entry name" value="SH3DOMAIN"/>
</dbReference>
<feature type="non-terminal residue" evidence="9">
    <location>
        <position position="312"/>
    </location>
</feature>
<dbReference type="AlphaFoldDB" id="A0A0D0E620"/>
<feature type="region of interest" description="Disordered" evidence="6">
    <location>
        <begin position="62"/>
        <end position="130"/>
    </location>
</feature>
<dbReference type="Pfam" id="PF14604">
    <property type="entry name" value="SH3_9"/>
    <property type="match status" value="1"/>
</dbReference>
<dbReference type="InterPro" id="IPR050384">
    <property type="entry name" value="Endophilin_SH3RF"/>
</dbReference>
<dbReference type="Pfam" id="PF02205">
    <property type="entry name" value="WH2"/>
    <property type="match status" value="1"/>
</dbReference>
<evidence type="ECO:0000313" key="10">
    <source>
        <dbReference type="Proteomes" id="UP000054538"/>
    </source>
</evidence>